<proteinExistence type="predicted"/>
<gene>
    <name evidence="1" type="ORF">GCM10010121_088670</name>
</gene>
<organism evidence="1 2">
    <name type="scientific">Streptomyces brasiliensis</name>
    <dbReference type="NCBI Taxonomy" id="1954"/>
    <lineage>
        <taxon>Bacteria</taxon>
        <taxon>Bacillati</taxon>
        <taxon>Actinomycetota</taxon>
        <taxon>Actinomycetes</taxon>
        <taxon>Kitasatosporales</taxon>
        <taxon>Streptomycetaceae</taxon>
        <taxon>Streptomyces</taxon>
    </lineage>
</organism>
<dbReference type="Proteomes" id="UP000657574">
    <property type="component" value="Unassembled WGS sequence"/>
</dbReference>
<evidence type="ECO:0000313" key="2">
    <source>
        <dbReference type="Proteomes" id="UP000657574"/>
    </source>
</evidence>
<dbReference type="AlphaFoldDB" id="A0A917UKL9"/>
<keyword evidence="2" id="KW-1185">Reference proteome</keyword>
<evidence type="ECO:0000313" key="1">
    <source>
        <dbReference type="EMBL" id="GGJ64244.1"/>
    </source>
</evidence>
<reference evidence="1" key="1">
    <citation type="journal article" date="2014" name="Int. J. Syst. Evol. Microbiol.">
        <title>Complete genome sequence of Corynebacterium casei LMG S-19264T (=DSM 44701T), isolated from a smear-ripened cheese.</title>
        <authorList>
            <consortium name="US DOE Joint Genome Institute (JGI-PGF)"/>
            <person name="Walter F."/>
            <person name="Albersmeier A."/>
            <person name="Kalinowski J."/>
            <person name="Ruckert C."/>
        </authorList>
    </citation>
    <scope>NUCLEOTIDE SEQUENCE</scope>
    <source>
        <strain evidence="1">JCM 3086</strain>
    </source>
</reference>
<name>A0A917UKL9_9ACTN</name>
<accession>A0A917UKL9</accession>
<dbReference type="EMBL" id="BMQA01000079">
    <property type="protein sequence ID" value="GGJ64244.1"/>
    <property type="molecule type" value="Genomic_DNA"/>
</dbReference>
<sequence>MSTSPSSAPDLIRSGGGRARRSLGLLLLVFYASDSESGTNKYGANSKEVPAFA</sequence>
<dbReference type="RefSeq" id="WP_189316978.1">
    <property type="nucleotide sequence ID" value="NZ_BMQA01000079.1"/>
</dbReference>
<reference evidence="1" key="2">
    <citation type="submission" date="2020-09" db="EMBL/GenBank/DDBJ databases">
        <authorList>
            <person name="Sun Q."/>
            <person name="Ohkuma M."/>
        </authorList>
    </citation>
    <scope>NUCLEOTIDE SEQUENCE</scope>
    <source>
        <strain evidence="1">JCM 3086</strain>
    </source>
</reference>
<comment type="caution">
    <text evidence="1">The sequence shown here is derived from an EMBL/GenBank/DDBJ whole genome shotgun (WGS) entry which is preliminary data.</text>
</comment>
<protein>
    <submittedName>
        <fullName evidence="1">Uncharacterized protein</fullName>
    </submittedName>
</protein>